<dbReference type="GO" id="GO:0008097">
    <property type="term" value="F:5S rRNA binding"/>
    <property type="evidence" value="ECO:0007669"/>
    <property type="project" value="InterPro"/>
</dbReference>
<keyword evidence="2 5" id="KW-0694">RNA-binding</keyword>
<proteinExistence type="inferred from homology"/>
<dbReference type="PATRIC" id="fig|1277257.4.peg.655"/>
<name>A0A0G3I6S7_LIBAF</name>
<keyword evidence="9" id="KW-1185">Reference proteome</keyword>
<dbReference type="InterPro" id="IPR029751">
    <property type="entry name" value="Ribosomal_L25_dom"/>
</dbReference>
<sequence>MDQEECKMNAVIRENFGKGSSRLLRRNGQIPAIIYGNKSDPQPIALSIKDISQKLHRKNFMTNVLTLNIGKEAIQVIPKEYQLNPVSDTLIHMDFLRVSEDSIVSVHVPVRFINENKSVGLKQGGNLNIICHEASLLCPANMIPDSITVDLDGLKIGDSIHMKDIILPENISPVSHLNFTIATITAPTSSSS</sequence>
<dbReference type="InterPro" id="IPR037121">
    <property type="entry name" value="Ribosomal_bL25_C"/>
</dbReference>
<dbReference type="CDD" id="cd00495">
    <property type="entry name" value="Ribosomal_L25_TL5_CTC"/>
    <property type="match status" value="1"/>
</dbReference>
<dbReference type="PANTHER" id="PTHR33284:SF1">
    <property type="entry name" value="RIBOSOMAL PROTEIN L25_GLN-TRNA SYNTHETASE, ANTI-CODON-BINDING DOMAIN-CONTAINING PROTEIN"/>
    <property type="match status" value="1"/>
</dbReference>
<evidence type="ECO:0000256" key="4">
    <source>
        <dbReference type="ARBA" id="ARBA00023274"/>
    </source>
</evidence>
<feature type="domain" description="Large ribosomal subunit protein bL25 beta" evidence="7">
    <location>
        <begin position="104"/>
        <end position="187"/>
    </location>
</feature>
<dbReference type="InterPro" id="IPR020057">
    <property type="entry name" value="Ribosomal_bL25_b-dom"/>
</dbReference>
<dbReference type="InterPro" id="IPR020056">
    <property type="entry name" value="Rbsml_bL25/Gln-tRNA_synth_N"/>
</dbReference>
<dbReference type="Pfam" id="PF01386">
    <property type="entry name" value="Ribosomal_L25p"/>
    <property type="match status" value="1"/>
</dbReference>
<dbReference type="HAMAP" id="MF_01334">
    <property type="entry name" value="Ribosomal_bL25_CTC"/>
    <property type="match status" value="1"/>
</dbReference>
<evidence type="ECO:0000256" key="5">
    <source>
        <dbReference type="HAMAP-Rule" id="MF_01334"/>
    </source>
</evidence>
<dbReference type="RefSeq" id="WP_047264250.1">
    <property type="nucleotide sequence ID" value="NZ_CP004021.1"/>
</dbReference>
<dbReference type="GO" id="GO:0003735">
    <property type="term" value="F:structural constituent of ribosome"/>
    <property type="evidence" value="ECO:0007669"/>
    <property type="project" value="InterPro"/>
</dbReference>
<reference evidence="8 9" key="1">
    <citation type="journal article" date="2015" name="Genome Announc.">
        <title>Complete Genome Sequence of 'Candidatus Liberibacter africanus,' a Bacterium Associated with Citrus Huanglongbing.</title>
        <authorList>
            <person name="Lin H."/>
            <person name="Pietersen G."/>
            <person name="Han C."/>
            <person name="Read D.A."/>
            <person name="Lou B."/>
            <person name="Gupta G."/>
            <person name="Civerolo E.L."/>
        </authorList>
    </citation>
    <scope>NUCLEOTIDE SEQUENCE [LARGE SCALE GENOMIC DNA]</scope>
    <source>
        <strain evidence="8 9">PTSAPSY</strain>
    </source>
</reference>
<dbReference type="STRING" id="1277257.G293_03050"/>
<keyword evidence="1 5" id="KW-0699">rRNA-binding</keyword>
<dbReference type="AlphaFoldDB" id="A0A0G3I6S7"/>
<accession>A0A0G3I6S7</accession>
<gene>
    <name evidence="5" type="primary">rplY</name>
    <name evidence="5" type="synonym">ctc</name>
    <name evidence="8" type="ORF">G293_03050</name>
</gene>
<comment type="function">
    <text evidence="5">This is one of the proteins that binds to the 5S RNA in the ribosome where it forms part of the central protuberance.</text>
</comment>
<evidence type="ECO:0000259" key="7">
    <source>
        <dbReference type="Pfam" id="PF14693"/>
    </source>
</evidence>
<keyword evidence="3 5" id="KW-0689">Ribosomal protein</keyword>
<comment type="subunit">
    <text evidence="5">Part of the 50S ribosomal subunit; part of the 5S rRNA/L5/L18/L25 subcomplex. Contacts the 5S rRNA. Binds to the 5S rRNA independently of L5 and L18.</text>
</comment>
<dbReference type="Gene3D" id="2.40.240.10">
    <property type="entry name" value="Ribosomal Protein L25, Chain P"/>
    <property type="match status" value="1"/>
</dbReference>
<dbReference type="InterPro" id="IPR020930">
    <property type="entry name" value="Ribosomal_uL5_bac-type"/>
</dbReference>
<keyword evidence="4 5" id="KW-0687">Ribonucleoprotein</keyword>
<dbReference type="NCBIfam" id="TIGR00731">
    <property type="entry name" value="bL25_bact_ctc"/>
    <property type="match status" value="1"/>
</dbReference>
<dbReference type="PANTHER" id="PTHR33284">
    <property type="entry name" value="RIBOSOMAL PROTEIN L25/GLN-TRNA SYNTHETASE, ANTI-CODON-BINDING DOMAIN-CONTAINING PROTEIN"/>
    <property type="match status" value="1"/>
</dbReference>
<dbReference type="InterPro" id="IPR011035">
    <property type="entry name" value="Ribosomal_bL25/Gln-tRNA_synth"/>
</dbReference>
<dbReference type="KEGG" id="lau:G293_03050"/>
<feature type="domain" description="Large ribosomal subunit protein bL25 L25" evidence="6">
    <location>
        <begin position="9"/>
        <end position="95"/>
    </location>
</feature>
<dbReference type="OrthoDB" id="9806411at2"/>
<dbReference type="Proteomes" id="UP000035503">
    <property type="component" value="Chromosome"/>
</dbReference>
<evidence type="ECO:0000256" key="2">
    <source>
        <dbReference type="ARBA" id="ARBA00022884"/>
    </source>
</evidence>
<dbReference type="EMBL" id="CP004021">
    <property type="protein sequence ID" value="AKK20238.1"/>
    <property type="molecule type" value="Genomic_DNA"/>
</dbReference>
<evidence type="ECO:0000313" key="8">
    <source>
        <dbReference type="EMBL" id="AKK20238.1"/>
    </source>
</evidence>
<dbReference type="GO" id="GO:0006412">
    <property type="term" value="P:translation"/>
    <property type="evidence" value="ECO:0007669"/>
    <property type="project" value="UniProtKB-UniRule"/>
</dbReference>
<dbReference type="Pfam" id="PF14693">
    <property type="entry name" value="Ribosomal_TL5_C"/>
    <property type="match status" value="1"/>
</dbReference>
<protein>
    <recommendedName>
        <fullName evidence="5">Large ribosomal subunit protein bL25</fullName>
    </recommendedName>
    <alternativeName>
        <fullName evidence="5">General stress protein CTC</fullName>
    </alternativeName>
</protein>
<dbReference type="NCBIfam" id="NF004612">
    <property type="entry name" value="PRK05943.1"/>
    <property type="match status" value="1"/>
</dbReference>
<dbReference type="NCBIfam" id="NF004128">
    <property type="entry name" value="PRK05618.1-2"/>
    <property type="match status" value="1"/>
</dbReference>
<dbReference type="Gene3D" id="2.170.120.20">
    <property type="entry name" value="Ribosomal protein L25, beta domain"/>
    <property type="match status" value="1"/>
</dbReference>
<dbReference type="SUPFAM" id="SSF50715">
    <property type="entry name" value="Ribosomal protein L25-like"/>
    <property type="match status" value="1"/>
</dbReference>
<comment type="similarity">
    <text evidence="5">Belongs to the bacterial ribosomal protein bL25 family. CTC subfamily.</text>
</comment>
<evidence type="ECO:0000313" key="9">
    <source>
        <dbReference type="Proteomes" id="UP000035503"/>
    </source>
</evidence>
<evidence type="ECO:0000256" key="3">
    <source>
        <dbReference type="ARBA" id="ARBA00022980"/>
    </source>
</evidence>
<evidence type="ECO:0000256" key="1">
    <source>
        <dbReference type="ARBA" id="ARBA00022730"/>
    </source>
</evidence>
<evidence type="ECO:0000259" key="6">
    <source>
        <dbReference type="Pfam" id="PF01386"/>
    </source>
</evidence>
<dbReference type="InterPro" id="IPR001021">
    <property type="entry name" value="Ribosomal_bL25_long"/>
</dbReference>
<organism evidence="8 9">
    <name type="scientific">Candidatus Liberibacter africanus PTSAPSY</name>
    <dbReference type="NCBI Taxonomy" id="1277257"/>
    <lineage>
        <taxon>Bacteria</taxon>
        <taxon>Pseudomonadati</taxon>
        <taxon>Pseudomonadota</taxon>
        <taxon>Alphaproteobacteria</taxon>
        <taxon>Hyphomicrobiales</taxon>
        <taxon>Rhizobiaceae</taxon>
        <taxon>Liberibacter</taxon>
    </lineage>
</organism>
<dbReference type="GO" id="GO:0022625">
    <property type="term" value="C:cytosolic large ribosomal subunit"/>
    <property type="evidence" value="ECO:0007669"/>
    <property type="project" value="TreeGrafter"/>
</dbReference>